<dbReference type="GO" id="GO:0004553">
    <property type="term" value="F:hydrolase activity, hydrolyzing O-glycosyl compounds"/>
    <property type="evidence" value="ECO:0007669"/>
    <property type="project" value="TreeGrafter"/>
</dbReference>
<dbReference type="PANTHER" id="PTHR31616:SF0">
    <property type="entry name" value="GLUCAN 1,4-ALPHA-GLUCOSIDASE"/>
    <property type="match status" value="1"/>
</dbReference>
<reference evidence="3" key="2">
    <citation type="submission" date="2020-09" db="EMBL/GenBank/DDBJ databases">
        <authorList>
            <person name="Sun Q."/>
            <person name="Zhou Y."/>
        </authorList>
    </citation>
    <scope>NUCLEOTIDE SEQUENCE</scope>
    <source>
        <strain evidence="3">CGMCC 1.8984</strain>
    </source>
</reference>
<keyword evidence="4" id="KW-1185">Reference proteome</keyword>
<dbReference type="Gene3D" id="1.50.10.10">
    <property type="match status" value="1"/>
</dbReference>
<dbReference type="PANTHER" id="PTHR31616">
    <property type="entry name" value="TREHALASE"/>
    <property type="match status" value="1"/>
</dbReference>
<name>A0A917P9Y7_9MICO</name>
<reference evidence="3" key="1">
    <citation type="journal article" date="2014" name="Int. J. Syst. Evol. Microbiol.">
        <title>Complete genome sequence of Corynebacterium casei LMG S-19264T (=DSM 44701T), isolated from a smear-ripened cheese.</title>
        <authorList>
            <consortium name="US DOE Joint Genome Institute (JGI-PGF)"/>
            <person name="Walter F."/>
            <person name="Albersmeier A."/>
            <person name="Kalinowski J."/>
            <person name="Ruckert C."/>
        </authorList>
    </citation>
    <scope>NUCLEOTIDE SEQUENCE</scope>
    <source>
        <strain evidence="3">CGMCC 1.8984</strain>
    </source>
</reference>
<feature type="domain" description="Trehalase-like N-terminal" evidence="2">
    <location>
        <begin position="5"/>
        <end position="148"/>
    </location>
</feature>
<feature type="domain" description="GH15-like" evidence="1">
    <location>
        <begin position="234"/>
        <end position="601"/>
    </location>
</feature>
<dbReference type="Pfam" id="PF00723">
    <property type="entry name" value="Glyco_hydro_15"/>
    <property type="match status" value="1"/>
</dbReference>
<dbReference type="Pfam" id="PF19291">
    <property type="entry name" value="TREH_N"/>
    <property type="match status" value="1"/>
</dbReference>
<dbReference type="EMBL" id="BMMD01000001">
    <property type="protein sequence ID" value="GGJ67891.1"/>
    <property type="molecule type" value="Genomic_DNA"/>
</dbReference>
<dbReference type="RefSeq" id="WP_188741579.1">
    <property type="nucleotide sequence ID" value="NZ_BAABFW010000007.1"/>
</dbReference>
<dbReference type="InterPro" id="IPR008928">
    <property type="entry name" value="6-hairpin_glycosidase_sf"/>
</dbReference>
<gene>
    <name evidence="3" type="ORF">GCM10011372_02130</name>
</gene>
<protein>
    <submittedName>
        <fullName evidence="3">Glucoamylase</fullName>
    </submittedName>
</protein>
<proteinExistence type="predicted"/>
<accession>A0A917P9Y7</accession>
<evidence type="ECO:0000259" key="2">
    <source>
        <dbReference type="Pfam" id="PF19291"/>
    </source>
</evidence>
<dbReference type="InterPro" id="IPR045582">
    <property type="entry name" value="Trehalase-like_N"/>
</dbReference>
<evidence type="ECO:0000259" key="1">
    <source>
        <dbReference type="Pfam" id="PF00723"/>
    </source>
</evidence>
<evidence type="ECO:0000313" key="3">
    <source>
        <dbReference type="EMBL" id="GGJ67891.1"/>
    </source>
</evidence>
<evidence type="ECO:0000313" key="4">
    <source>
        <dbReference type="Proteomes" id="UP000636956"/>
    </source>
</evidence>
<dbReference type="GO" id="GO:0005975">
    <property type="term" value="P:carbohydrate metabolic process"/>
    <property type="evidence" value="ECO:0007669"/>
    <property type="project" value="InterPro"/>
</dbReference>
<dbReference type="InterPro" id="IPR011613">
    <property type="entry name" value="GH15-like"/>
</dbReference>
<dbReference type="AlphaFoldDB" id="A0A917P9Y7"/>
<sequence>MADEYPEIADHGLIGDLQCAALVATNGTIDWFCFPRFDSPSVFASLLDQERGGYCSARPAAGDYVTRQLYLPDTAILITRFMTEVGVGEVIDFMPVADGPATDHHRLVRLIRVVRGSMDFVVEIQPRFDYGRSSHEIELRDDGAVFSSDDATLTVRRVGEPILRGTERAGHVELVDDGLRVTATLNVGEITGIVFESGEGEPGPLSRDDVVDMFLATRQYWRDWNNRSTYRGRWREMVARSAMTLKLMTYAPTGALVAAPTAALPEQVGGERNWDYRYTWVRDASFSVYALLGLGYTDEAEAFVDWLMDRIRESVGTGSGPLKIMYRVDGSSDLVEETLDDLEGYRGSSPVHVGNGAADQLQLDIYGEAMDAIHLADTHGLELPHQGWAQIRDLLNWVCENWDQPEEGIWETRGGRQDFTYGRFMCWVALDRGVRLARRHGRPAPLATWIEQRDRIYEQVMERGLHPDRGAFVQHYDTDVLDASLLLMPLMGFVAPRDPMWLATLDEMDKELVSDSLVYRYDPAASPDGLRGSEGTFTLCSFFYVDALARGGRLDDAQLVFEKMLTYANHLGLYAEEIGLTGEQLGNFPQAFSHLALINAAVNLDYQLDHGSGDVEAVLQKGRRGA</sequence>
<dbReference type="InterPro" id="IPR012341">
    <property type="entry name" value="6hp_glycosidase-like_sf"/>
</dbReference>
<dbReference type="Proteomes" id="UP000636956">
    <property type="component" value="Unassembled WGS sequence"/>
</dbReference>
<dbReference type="SUPFAM" id="SSF48208">
    <property type="entry name" value="Six-hairpin glycosidases"/>
    <property type="match status" value="1"/>
</dbReference>
<organism evidence="3 4">
    <name type="scientific">Agromyces bauzanensis</name>
    <dbReference type="NCBI Taxonomy" id="1308924"/>
    <lineage>
        <taxon>Bacteria</taxon>
        <taxon>Bacillati</taxon>
        <taxon>Actinomycetota</taxon>
        <taxon>Actinomycetes</taxon>
        <taxon>Micrococcales</taxon>
        <taxon>Microbacteriaceae</taxon>
        <taxon>Agromyces</taxon>
    </lineage>
</organism>
<comment type="caution">
    <text evidence="3">The sequence shown here is derived from an EMBL/GenBank/DDBJ whole genome shotgun (WGS) entry which is preliminary data.</text>
</comment>